<sequence length="64" mass="6971">MINKDYAASKILPLYEVKELSMEEALLVLAAEKESLLQKAQAADFGYVPRPAWMAAATRDSAAA</sequence>
<name>A0A558DP04_9GAMM</name>
<protein>
    <submittedName>
        <fullName evidence="1">Uncharacterized protein</fullName>
    </submittedName>
</protein>
<accession>A0A558DP04</accession>
<proteinExistence type="predicted"/>
<evidence type="ECO:0000313" key="1">
    <source>
        <dbReference type="EMBL" id="TVO78386.1"/>
    </source>
</evidence>
<evidence type="ECO:0000313" key="2">
    <source>
        <dbReference type="Proteomes" id="UP000316649"/>
    </source>
</evidence>
<dbReference type="Proteomes" id="UP000316649">
    <property type="component" value="Unassembled WGS sequence"/>
</dbReference>
<dbReference type="AlphaFoldDB" id="A0A558DP04"/>
<organism evidence="1 2">
    <name type="scientific">Sedimenticola selenatireducens</name>
    <dbReference type="NCBI Taxonomy" id="191960"/>
    <lineage>
        <taxon>Bacteria</taxon>
        <taxon>Pseudomonadati</taxon>
        <taxon>Pseudomonadota</taxon>
        <taxon>Gammaproteobacteria</taxon>
        <taxon>Chromatiales</taxon>
        <taxon>Sedimenticolaceae</taxon>
        <taxon>Sedimenticola</taxon>
    </lineage>
</organism>
<gene>
    <name evidence="1" type="ORF">FHP88_01590</name>
</gene>
<reference evidence="1 2" key="1">
    <citation type="submission" date="2019-07" db="EMBL/GenBank/DDBJ databases">
        <title>The pathways for chlorine oxyanion respiration interact through the shared metabolite chlorate.</title>
        <authorList>
            <person name="Barnum T.P."/>
            <person name="Cheng Y."/>
            <person name="Hill K.A."/>
            <person name="Lucas L.N."/>
            <person name="Carlson H.K."/>
            <person name="Coates J.D."/>
        </authorList>
    </citation>
    <scope>NUCLEOTIDE SEQUENCE [LARGE SCALE GENOMIC DNA]</scope>
    <source>
        <strain evidence="1 2">BK-1</strain>
    </source>
</reference>
<keyword evidence="2" id="KW-1185">Reference proteome</keyword>
<dbReference type="EMBL" id="VMNH01000003">
    <property type="protein sequence ID" value="TVO78386.1"/>
    <property type="molecule type" value="Genomic_DNA"/>
</dbReference>
<dbReference type="RefSeq" id="WP_144357231.1">
    <property type="nucleotide sequence ID" value="NZ_VMNH01000003.1"/>
</dbReference>
<comment type="caution">
    <text evidence="1">The sequence shown here is derived from an EMBL/GenBank/DDBJ whole genome shotgun (WGS) entry which is preliminary data.</text>
</comment>